<feature type="DNA-binding region" description="H-T-H motif" evidence="2">
    <location>
        <begin position="36"/>
        <end position="55"/>
    </location>
</feature>
<dbReference type="SUPFAM" id="SSF48498">
    <property type="entry name" value="Tetracyclin repressor-like, C-terminal domain"/>
    <property type="match status" value="1"/>
</dbReference>
<dbReference type="Pfam" id="PF00440">
    <property type="entry name" value="TetR_N"/>
    <property type="match status" value="1"/>
</dbReference>
<dbReference type="PANTHER" id="PTHR43479:SF11">
    <property type="entry name" value="ACREF_ENVCD OPERON REPRESSOR-RELATED"/>
    <property type="match status" value="1"/>
</dbReference>
<dbReference type="SUPFAM" id="SSF46689">
    <property type="entry name" value="Homeodomain-like"/>
    <property type="match status" value="1"/>
</dbReference>
<dbReference type="PANTHER" id="PTHR43479">
    <property type="entry name" value="ACREF/ENVCD OPERON REPRESSOR-RELATED"/>
    <property type="match status" value="1"/>
</dbReference>
<sequence>MKNMKKTHPYHHGNLRVELLQVAQKILLEKGVEKVTIREIAREIGVSHAAPQRHFRNRQDLLDSLAVQGFSQLEKVLKAGSLDSEVPLLERLNNAALSFAHFAADNAALFELMNSSKCCDDKLGVMKEASESAFSPILELIISGQEQKIIQPGNPLKIGLVLYATLLGITTMVNRELIERDRLDDFVLDSMDHFLKGYRY</sequence>
<dbReference type="PROSITE" id="PS50977">
    <property type="entry name" value="HTH_TETR_2"/>
    <property type="match status" value="1"/>
</dbReference>
<evidence type="ECO:0000259" key="3">
    <source>
        <dbReference type="PROSITE" id="PS50977"/>
    </source>
</evidence>
<dbReference type="Proteomes" id="UP001252875">
    <property type="component" value="Unassembled WGS sequence"/>
</dbReference>
<keyword evidence="1 2" id="KW-0238">DNA-binding</keyword>
<organism evidence="4 5">
    <name type="scientific">Enterococcus hulanensis</name>
    <dbReference type="NCBI Taxonomy" id="2559929"/>
    <lineage>
        <taxon>Bacteria</taxon>
        <taxon>Bacillati</taxon>
        <taxon>Bacillota</taxon>
        <taxon>Bacilli</taxon>
        <taxon>Lactobacillales</taxon>
        <taxon>Enterococcaceae</taxon>
        <taxon>Enterococcus</taxon>
    </lineage>
</organism>
<name>A0ABU3EYX5_9ENTE</name>
<dbReference type="PRINTS" id="PR00455">
    <property type="entry name" value="HTHTETR"/>
</dbReference>
<dbReference type="Gene3D" id="1.10.357.10">
    <property type="entry name" value="Tetracycline Repressor, domain 2"/>
    <property type="match status" value="1"/>
</dbReference>
<dbReference type="InterPro" id="IPR009057">
    <property type="entry name" value="Homeodomain-like_sf"/>
</dbReference>
<dbReference type="InterPro" id="IPR050624">
    <property type="entry name" value="HTH-type_Tx_Regulator"/>
</dbReference>
<comment type="caution">
    <text evidence="4">The sequence shown here is derived from an EMBL/GenBank/DDBJ whole genome shotgun (WGS) entry which is preliminary data.</text>
</comment>
<evidence type="ECO:0000313" key="5">
    <source>
        <dbReference type="Proteomes" id="UP001252875"/>
    </source>
</evidence>
<keyword evidence="5" id="KW-1185">Reference proteome</keyword>
<dbReference type="RefSeq" id="WP_311823712.1">
    <property type="nucleotide sequence ID" value="NZ_JARPYF010000021.1"/>
</dbReference>
<dbReference type="InterPro" id="IPR036271">
    <property type="entry name" value="Tet_transcr_reg_TetR-rel_C_sf"/>
</dbReference>
<evidence type="ECO:0000256" key="1">
    <source>
        <dbReference type="ARBA" id="ARBA00023125"/>
    </source>
</evidence>
<reference evidence="4 5" key="1">
    <citation type="submission" date="2023-03" db="EMBL/GenBank/DDBJ databases">
        <authorList>
            <person name="Shen W."/>
            <person name="Cai J."/>
        </authorList>
    </citation>
    <scope>NUCLEOTIDE SEQUENCE [LARGE SCALE GENOMIC DNA]</scope>
    <source>
        <strain evidence="4 5">D6-4</strain>
    </source>
</reference>
<dbReference type="EMBL" id="JARPYI010000004">
    <property type="protein sequence ID" value="MDT2600074.1"/>
    <property type="molecule type" value="Genomic_DNA"/>
</dbReference>
<feature type="domain" description="HTH tetR-type" evidence="3">
    <location>
        <begin position="13"/>
        <end position="73"/>
    </location>
</feature>
<protein>
    <submittedName>
        <fullName evidence="4">TetR/AcrR family transcriptional regulator</fullName>
    </submittedName>
</protein>
<dbReference type="InterPro" id="IPR001647">
    <property type="entry name" value="HTH_TetR"/>
</dbReference>
<evidence type="ECO:0000256" key="2">
    <source>
        <dbReference type="PROSITE-ProRule" id="PRU00335"/>
    </source>
</evidence>
<accession>A0ABU3EYX5</accession>
<evidence type="ECO:0000313" key="4">
    <source>
        <dbReference type="EMBL" id="MDT2600074.1"/>
    </source>
</evidence>
<proteinExistence type="predicted"/>
<gene>
    <name evidence="4" type="ORF">P7D85_09830</name>
</gene>